<name>W4LYP7_9BACT</name>
<dbReference type="InterPro" id="IPR039424">
    <property type="entry name" value="SBP_5"/>
</dbReference>
<dbReference type="PANTHER" id="PTHR30290">
    <property type="entry name" value="PERIPLASMIC BINDING COMPONENT OF ABC TRANSPORTER"/>
    <property type="match status" value="1"/>
</dbReference>
<dbReference type="SUPFAM" id="SSF53850">
    <property type="entry name" value="Periplasmic binding protein-like II"/>
    <property type="match status" value="1"/>
</dbReference>
<dbReference type="Gene3D" id="3.10.105.10">
    <property type="entry name" value="Dipeptide-binding Protein, Domain 3"/>
    <property type="match status" value="1"/>
</dbReference>
<dbReference type="HOGENOM" id="CLU_414226_0_0_7"/>
<dbReference type="Proteomes" id="UP000019140">
    <property type="component" value="Unassembled WGS sequence"/>
</dbReference>
<evidence type="ECO:0000313" key="2">
    <source>
        <dbReference type="EMBL" id="ETX03028.1"/>
    </source>
</evidence>
<dbReference type="CDD" id="cd08500">
    <property type="entry name" value="PBP2_NikA_DppA_OppA_like_4"/>
    <property type="match status" value="1"/>
</dbReference>
<proteinExistence type="predicted"/>
<dbReference type="InterPro" id="IPR000914">
    <property type="entry name" value="SBP_5_dom"/>
</dbReference>
<feature type="non-terminal residue" evidence="2">
    <location>
        <position position="1"/>
    </location>
</feature>
<sequence length="662" mass="74778">AWGQAGGALIGKQEGPEVVTDESTWPKTLNEAPQLAELVKQGKLPPVAERVGQDPLVIKPVHEVGKYGGIWRRGFSGPADFWNGIRCCTGPDGMLYWENTGNDPTPNIAKSWEVQDEGRTTILKLRRGMKWSDGNPFTADDFVFWYKHILNNEEHTPTFPSYYTINGKRGSLEKIDDYTVALKFPDPYYLLPDVLAGATQLGGQAYRGQYDGGLYAPAHYLKQFHPDFIGQEVADKMAKDQGYEKWVNLFKTKNSWHLNPDLPVITPWKTVSPISDPTWVLERNPYSVFVDTAGNQLPYIDKVVLTVFENIEVHNLRAIAGEYDYQARHVDIQKIPVFLENEDKGGYKLYLDPGDYGGDMIIKFNMSYNEDAEIRKWFHQRDFRRALSLGIDREQINETFWLGVGTPRSVVPAANNLYYPGEKYDTLWATHDPGKANEMLDAIGLDKKGADGFRLRTDGSGKALTLEVVTWSGQFVQYTQIMEAVSEMWNKIGIKLTIKEVERGFGIQLATTNALQMWAWNNDGSEHMFTFPVHVFPFDQRSANGALNGMWFQTNGQAGEEPLPFIKDIMAKWRKAFGVPREERIQLGKEIWATAADEVHIIGVIGLGPAAMGVRVAKTDLGNIPSRQYNSPDARTPSISRPVTFFWKSEENRQPQKLSIQP</sequence>
<protein>
    <recommendedName>
        <fullName evidence="1">Solute-binding protein family 5 domain-containing protein</fullName>
    </recommendedName>
</protein>
<accession>W4LYP7</accession>
<dbReference type="PATRIC" id="fig|1429439.4.peg.5805"/>
<evidence type="ECO:0000313" key="3">
    <source>
        <dbReference type="Proteomes" id="UP000019140"/>
    </source>
</evidence>
<dbReference type="Gene3D" id="3.40.190.10">
    <property type="entry name" value="Periplasmic binding protein-like II"/>
    <property type="match status" value="1"/>
</dbReference>
<dbReference type="Pfam" id="PF00496">
    <property type="entry name" value="SBP_bac_5"/>
    <property type="match status" value="1"/>
</dbReference>
<reference evidence="2 3" key="1">
    <citation type="journal article" date="2014" name="Nature">
        <title>An environmental bacterial taxon with a large and distinct metabolic repertoire.</title>
        <authorList>
            <person name="Wilson M.C."/>
            <person name="Mori T."/>
            <person name="Ruckert C."/>
            <person name="Uria A.R."/>
            <person name="Helf M.J."/>
            <person name="Takada K."/>
            <person name="Gernert C."/>
            <person name="Steffens U.A."/>
            <person name="Heycke N."/>
            <person name="Schmitt S."/>
            <person name="Rinke C."/>
            <person name="Helfrich E.J."/>
            <person name="Brachmann A.O."/>
            <person name="Gurgui C."/>
            <person name="Wakimoto T."/>
            <person name="Kracht M."/>
            <person name="Crusemann M."/>
            <person name="Hentschel U."/>
            <person name="Abe I."/>
            <person name="Matsunaga S."/>
            <person name="Kalinowski J."/>
            <person name="Takeyama H."/>
            <person name="Piel J."/>
        </authorList>
    </citation>
    <scope>NUCLEOTIDE SEQUENCE [LARGE SCALE GENOMIC DNA]</scope>
    <source>
        <strain evidence="3">TSY2</strain>
    </source>
</reference>
<dbReference type="AlphaFoldDB" id="W4LYP7"/>
<feature type="domain" description="Solute-binding protein family 5" evidence="1">
    <location>
        <begin position="104"/>
        <end position="527"/>
    </location>
</feature>
<dbReference type="GO" id="GO:1904680">
    <property type="term" value="F:peptide transmembrane transporter activity"/>
    <property type="evidence" value="ECO:0007669"/>
    <property type="project" value="TreeGrafter"/>
</dbReference>
<dbReference type="GO" id="GO:0015833">
    <property type="term" value="P:peptide transport"/>
    <property type="evidence" value="ECO:0007669"/>
    <property type="project" value="TreeGrafter"/>
</dbReference>
<comment type="caution">
    <text evidence="2">The sequence shown here is derived from an EMBL/GenBank/DDBJ whole genome shotgun (WGS) entry which is preliminary data.</text>
</comment>
<gene>
    <name evidence="2" type="ORF">ETSY2_34285</name>
</gene>
<dbReference type="PANTHER" id="PTHR30290:SF62">
    <property type="entry name" value="OLIGOPEPTIDE ABC TRANSPORTER, PERIPLASMIC OLIGOPEPTIDE-BINDING PROTEIN"/>
    <property type="match status" value="1"/>
</dbReference>
<evidence type="ECO:0000259" key="1">
    <source>
        <dbReference type="Pfam" id="PF00496"/>
    </source>
</evidence>
<organism evidence="2 3">
    <name type="scientific">Candidatus Entotheonella gemina</name>
    <dbReference type="NCBI Taxonomy" id="1429439"/>
    <lineage>
        <taxon>Bacteria</taxon>
        <taxon>Pseudomonadati</taxon>
        <taxon>Nitrospinota/Tectimicrobiota group</taxon>
        <taxon>Candidatus Tectimicrobiota</taxon>
        <taxon>Candidatus Entotheonellia</taxon>
        <taxon>Candidatus Entotheonellales</taxon>
        <taxon>Candidatus Entotheonellaceae</taxon>
        <taxon>Candidatus Entotheonella</taxon>
    </lineage>
</organism>
<dbReference type="EMBL" id="AZHX01001471">
    <property type="protein sequence ID" value="ETX03028.1"/>
    <property type="molecule type" value="Genomic_DNA"/>
</dbReference>
<keyword evidence="3" id="KW-1185">Reference proteome</keyword>